<dbReference type="EMBL" id="CP059265">
    <property type="protein sequence ID" value="QLQ31138.1"/>
    <property type="molecule type" value="Genomic_DNA"/>
</dbReference>
<evidence type="ECO:0000313" key="3">
    <source>
        <dbReference type="Proteomes" id="UP000510621"/>
    </source>
</evidence>
<dbReference type="AlphaFoldDB" id="A0A7L6APX6"/>
<name>A0A7L6APX6_9GAMM</name>
<protein>
    <submittedName>
        <fullName evidence="2">Uncharacterized protein</fullName>
    </submittedName>
</protein>
<sequence>MSDMSDNAALYMLQAGDLINGTAGAAPVSTGDAPAPPELGAADPYAKGMEVALGDAAVVREEKPTVSSNRVVLSSALETYQQLVAQLEANRQAIGDKRRELAEVRQDIRDLSTEVKREPRLEDDTGSHDLHTSKVAVQHDDCGSIIAYAEQVRRSVYDNASQAEELLSPMAQSLALLRLRVRHIRLLEELLVAQESGLRLEIQQRNADACIWQLADILKV</sequence>
<reference evidence="2" key="1">
    <citation type="submission" date="2020-06" db="EMBL/GenBank/DDBJ databases">
        <title>Analysis procedures for assessing recovery of high quality, complete, closed genomes from Nanopore long read metagenome sequencing.</title>
        <authorList>
            <person name="Bessarab I."/>
            <person name="Arumugam K."/>
            <person name="Haryono M."/>
            <person name="Liu X."/>
            <person name="Roy S."/>
            <person name="Zuniga-Montanez R.E."/>
            <person name="Qiu G."/>
            <person name="Drautz-Moses D.I."/>
            <person name="Law Y.Y."/>
            <person name="Wuertz S."/>
            <person name="Lauro F.M."/>
            <person name="Huson D.H."/>
            <person name="Williams R.B."/>
        </authorList>
    </citation>
    <scope>NUCLEOTIDE SEQUENCE [LARGE SCALE GENOMIC DNA]</scope>
    <source>
        <strain evidence="2">SSD2</strain>
    </source>
</reference>
<keyword evidence="3" id="KW-1185">Reference proteome</keyword>
<organism evidence="2 3">
    <name type="scientific">Candidatus Thiothrix singaporensis</name>
    <dbReference type="NCBI Taxonomy" id="2799669"/>
    <lineage>
        <taxon>Bacteria</taxon>
        <taxon>Pseudomonadati</taxon>
        <taxon>Pseudomonadota</taxon>
        <taxon>Gammaproteobacteria</taxon>
        <taxon>Thiotrichales</taxon>
        <taxon>Thiotrichaceae</taxon>
        <taxon>Thiothrix</taxon>
    </lineage>
</organism>
<evidence type="ECO:0000313" key="2">
    <source>
        <dbReference type="EMBL" id="QLQ31138.1"/>
    </source>
</evidence>
<dbReference type="Proteomes" id="UP000510621">
    <property type="component" value="Chromosome"/>
</dbReference>
<proteinExistence type="predicted"/>
<feature type="coiled-coil region" evidence="1">
    <location>
        <begin position="77"/>
        <end position="114"/>
    </location>
</feature>
<dbReference type="KEGG" id="this:HZT40_05460"/>
<keyword evidence="1" id="KW-0175">Coiled coil</keyword>
<evidence type="ECO:0000256" key="1">
    <source>
        <dbReference type="SAM" id="Coils"/>
    </source>
</evidence>
<gene>
    <name evidence="2" type="ORF">HZT40_05460</name>
</gene>
<accession>A0A7L6APX6</accession>